<reference evidence="1" key="1">
    <citation type="journal article" date="2021" name="Proc. Natl. Acad. Sci. U.S.A.">
        <title>A Catalog of Tens of Thousands of Viruses from Human Metagenomes Reveals Hidden Associations with Chronic Diseases.</title>
        <authorList>
            <person name="Tisza M.J."/>
            <person name="Buck C.B."/>
        </authorList>
    </citation>
    <scope>NUCLEOTIDE SEQUENCE</scope>
    <source>
        <strain evidence="1">CtCop38</strain>
    </source>
</reference>
<dbReference type="EMBL" id="BK015019">
    <property type="protein sequence ID" value="DAD87358.1"/>
    <property type="molecule type" value="Genomic_DNA"/>
</dbReference>
<sequence>MPGSRNLRDGTSLSDLKSSAVVRAPINDLQLSRE</sequence>
<name>A0A8S5MYB0_9CAUD</name>
<proteinExistence type="predicted"/>
<protein>
    <submittedName>
        <fullName evidence="1">Uncharacterized protein</fullName>
    </submittedName>
</protein>
<evidence type="ECO:0000313" key="1">
    <source>
        <dbReference type="EMBL" id="DAD87358.1"/>
    </source>
</evidence>
<organism evidence="1">
    <name type="scientific">Myoviridae sp. ctCop38</name>
    <dbReference type="NCBI Taxonomy" id="2826632"/>
    <lineage>
        <taxon>Viruses</taxon>
        <taxon>Duplodnaviria</taxon>
        <taxon>Heunggongvirae</taxon>
        <taxon>Uroviricota</taxon>
        <taxon>Caudoviricetes</taxon>
    </lineage>
</organism>
<accession>A0A8S5MYB0</accession>